<dbReference type="HAMAP" id="MF_01477">
    <property type="entry name" value="Iojap_RsfS"/>
    <property type="match status" value="1"/>
</dbReference>
<dbReference type="InterPro" id="IPR043519">
    <property type="entry name" value="NT_sf"/>
</dbReference>
<sequence length="129" mass="14207">MPTTKTKTKPKLATLALMAICCEALDDKKALDLKILDVRGVSTVTDYLIIASGNSQPHLKALRGSVERALKNAKAHIIGAESGEASGWQVVDAFDFMVHLFTPEMRENYRLEQLWKDATIIEPADLKPA</sequence>
<comment type="subcellular location">
    <subcellularLocation>
        <location evidence="2">Cytoplasm</location>
    </subcellularLocation>
</comment>
<proteinExistence type="inferred from homology"/>
<accession>A0A8J3GCS0</accession>
<organism evidence="3 4">
    <name type="scientific">Cerasicoccus arenae</name>
    <dbReference type="NCBI Taxonomy" id="424488"/>
    <lineage>
        <taxon>Bacteria</taxon>
        <taxon>Pseudomonadati</taxon>
        <taxon>Verrucomicrobiota</taxon>
        <taxon>Opitutia</taxon>
        <taxon>Puniceicoccales</taxon>
        <taxon>Cerasicoccaceae</taxon>
        <taxon>Cerasicoccus</taxon>
    </lineage>
</organism>
<comment type="function">
    <text evidence="2">Functions as a ribosomal silencing factor. Interacts with ribosomal protein uL14 (rplN), blocking formation of intersubunit bridge B8. Prevents association of the 30S and 50S ribosomal subunits and the formation of functional ribosomes, thus repressing translation.</text>
</comment>
<dbReference type="Gene3D" id="3.30.460.10">
    <property type="entry name" value="Beta Polymerase, domain 2"/>
    <property type="match status" value="1"/>
</dbReference>
<dbReference type="GO" id="GO:0017148">
    <property type="term" value="P:negative regulation of translation"/>
    <property type="evidence" value="ECO:0007669"/>
    <property type="project" value="UniProtKB-UniRule"/>
</dbReference>
<comment type="subunit">
    <text evidence="2">Interacts with ribosomal protein uL14 (rplN).</text>
</comment>
<dbReference type="GO" id="GO:0043023">
    <property type="term" value="F:ribosomal large subunit binding"/>
    <property type="evidence" value="ECO:0007669"/>
    <property type="project" value="TreeGrafter"/>
</dbReference>
<evidence type="ECO:0000313" key="3">
    <source>
        <dbReference type="EMBL" id="GHB90538.1"/>
    </source>
</evidence>
<reference evidence="3" key="1">
    <citation type="journal article" date="2014" name="Int. J. Syst. Evol. Microbiol.">
        <title>Complete genome sequence of Corynebacterium casei LMG S-19264T (=DSM 44701T), isolated from a smear-ripened cheese.</title>
        <authorList>
            <consortium name="US DOE Joint Genome Institute (JGI-PGF)"/>
            <person name="Walter F."/>
            <person name="Albersmeier A."/>
            <person name="Kalinowski J."/>
            <person name="Ruckert C."/>
        </authorList>
    </citation>
    <scope>NUCLEOTIDE SEQUENCE</scope>
    <source>
        <strain evidence="3">KCTC 12870</strain>
    </source>
</reference>
<protein>
    <recommendedName>
        <fullName evidence="2">Ribosomal silencing factor RsfS</fullName>
    </recommendedName>
</protein>
<comment type="similarity">
    <text evidence="1 2">Belongs to the Iojap/RsfS family.</text>
</comment>
<gene>
    <name evidence="2 3" type="primary">rsfS</name>
    <name evidence="3" type="ORF">GCM10007047_01620</name>
</gene>
<keyword evidence="2" id="KW-0678">Repressor</keyword>
<keyword evidence="4" id="KW-1185">Reference proteome</keyword>
<dbReference type="GO" id="GO:0005737">
    <property type="term" value="C:cytoplasm"/>
    <property type="evidence" value="ECO:0007669"/>
    <property type="project" value="UniProtKB-SubCell"/>
</dbReference>
<dbReference type="Pfam" id="PF02410">
    <property type="entry name" value="RsfS"/>
    <property type="match status" value="1"/>
</dbReference>
<evidence type="ECO:0000256" key="2">
    <source>
        <dbReference type="HAMAP-Rule" id="MF_01477"/>
    </source>
</evidence>
<keyword evidence="2" id="KW-0963">Cytoplasm</keyword>
<dbReference type="AlphaFoldDB" id="A0A8J3GCS0"/>
<dbReference type="GO" id="GO:0042256">
    <property type="term" value="P:cytosolic ribosome assembly"/>
    <property type="evidence" value="ECO:0007669"/>
    <property type="project" value="UniProtKB-UniRule"/>
</dbReference>
<dbReference type="RefSeq" id="WP_189510870.1">
    <property type="nucleotide sequence ID" value="NZ_BMXG01000001.1"/>
</dbReference>
<evidence type="ECO:0000313" key="4">
    <source>
        <dbReference type="Proteomes" id="UP000642829"/>
    </source>
</evidence>
<reference evidence="3" key="2">
    <citation type="submission" date="2020-09" db="EMBL/GenBank/DDBJ databases">
        <authorList>
            <person name="Sun Q."/>
            <person name="Kim S."/>
        </authorList>
    </citation>
    <scope>NUCLEOTIDE SEQUENCE</scope>
    <source>
        <strain evidence="3">KCTC 12870</strain>
    </source>
</reference>
<evidence type="ECO:0000256" key="1">
    <source>
        <dbReference type="ARBA" id="ARBA00010574"/>
    </source>
</evidence>
<dbReference type="GO" id="GO:0090071">
    <property type="term" value="P:negative regulation of ribosome biogenesis"/>
    <property type="evidence" value="ECO:0007669"/>
    <property type="project" value="UniProtKB-UniRule"/>
</dbReference>
<dbReference type="Proteomes" id="UP000642829">
    <property type="component" value="Unassembled WGS sequence"/>
</dbReference>
<dbReference type="SUPFAM" id="SSF81301">
    <property type="entry name" value="Nucleotidyltransferase"/>
    <property type="match status" value="1"/>
</dbReference>
<dbReference type="InterPro" id="IPR004394">
    <property type="entry name" value="Iojap/RsfS/C7orf30"/>
</dbReference>
<dbReference type="NCBIfam" id="TIGR00090">
    <property type="entry name" value="rsfS_iojap_ybeB"/>
    <property type="match status" value="1"/>
</dbReference>
<name>A0A8J3GCS0_9BACT</name>
<keyword evidence="2" id="KW-0810">Translation regulation</keyword>
<dbReference type="PANTHER" id="PTHR21043">
    <property type="entry name" value="IOJAP SUPERFAMILY ORTHOLOG"/>
    <property type="match status" value="1"/>
</dbReference>
<dbReference type="PANTHER" id="PTHR21043:SF0">
    <property type="entry name" value="MITOCHONDRIAL ASSEMBLY OF RIBOSOMAL LARGE SUBUNIT PROTEIN 1"/>
    <property type="match status" value="1"/>
</dbReference>
<dbReference type="EMBL" id="BMXG01000001">
    <property type="protein sequence ID" value="GHB90538.1"/>
    <property type="molecule type" value="Genomic_DNA"/>
</dbReference>
<comment type="caution">
    <text evidence="3">The sequence shown here is derived from an EMBL/GenBank/DDBJ whole genome shotgun (WGS) entry which is preliminary data.</text>
</comment>